<dbReference type="SUPFAM" id="SSF52540">
    <property type="entry name" value="P-loop containing nucleoside triphosphate hydrolases"/>
    <property type="match status" value="1"/>
</dbReference>
<dbReference type="STRING" id="1610491.AAV94_07425"/>
<dbReference type="Gene3D" id="1.10.8.60">
    <property type="match status" value="1"/>
</dbReference>
<comment type="similarity">
    <text evidence="1">Belongs to the DnaA family.</text>
</comment>
<dbReference type="GO" id="GO:0005886">
    <property type="term" value="C:plasma membrane"/>
    <property type="evidence" value="ECO:0007669"/>
    <property type="project" value="TreeGrafter"/>
</dbReference>
<dbReference type="Proteomes" id="UP000050580">
    <property type="component" value="Unassembled WGS sequence"/>
</dbReference>
<proteinExistence type="inferred from homology"/>
<dbReference type="Gene3D" id="3.40.50.300">
    <property type="entry name" value="P-loop containing nucleotide triphosphate hydrolases"/>
    <property type="match status" value="1"/>
</dbReference>
<dbReference type="GO" id="GO:0003688">
    <property type="term" value="F:DNA replication origin binding"/>
    <property type="evidence" value="ECO:0007669"/>
    <property type="project" value="TreeGrafter"/>
</dbReference>
<dbReference type="Pfam" id="PF22688">
    <property type="entry name" value="Hda_lid"/>
    <property type="match status" value="1"/>
</dbReference>
<organism evidence="3 4">
    <name type="scientific">Lampropedia cohaerens</name>
    <dbReference type="NCBI Taxonomy" id="1610491"/>
    <lineage>
        <taxon>Bacteria</taxon>
        <taxon>Pseudomonadati</taxon>
        <taxon>Pseudomonadota</taxon>
        <taxon>Betaproteobacteria</taxon>
        <taxon>Burkholderiales</taxon>
        <taxon>Comamonadaceae</taxon>
        <taxon>Lampropedia</taxon>
    </lineage>
</organism>
<dbReference type="SMART" id="SM00382">
    <property type="entry name" value="AAA"/>
    <property type="match status" value="1"/>
</dbReference>
<protein>
    <recommendedName>
        <fullName evidence="2">AAA+ ATPase domain-containing protein</fullName>
    </recommendedName>
</protein>
<dbReference type="PANTHER" id="PTHR30050:SF5">
    <property type="entry name" value="DNAA REGULATORY INACTIVATOR HDA"/>
    <property type="match status" value="1"/>
</dbReference>
<dbReference type="EMBL" id="LBNQ01000023">
    <property type="protein sequence ID" value="KKW67993.1"/>
    <property type="molecule type" value="Genomic_DNA"/>
</dbReference>
<evidence type="ECO:0000256" key="1">
    <source>
        <dbReference type="RuleBase" id="RU004227"/>
    </source>
</evidence>
<dbReference type="PRINTS" id="PR00051">
    <property type="entry name" value="DNAA"/>
</dbReference>
<dbReference type="InterPro" id="IPR027417">
    <property type="entry name" value="P-loop_NTPase"/>
</dbReference>
<dbReference type="InterPro" id="IPR020591">
    <property type="entry name" value="Chromosome_initiator_DnaA-like"/>
</dbReference>
<dbReference type="CDD" id="cd00009">
    <property type="entry name" value="AAA"/>
    <property type="match status" value="1"/>
</dbReference>
<dbReference type="PANTHER" id="PTHR30050">
    <property type="entry name" value="CHROMOSOMAL REPLICATION INITIATOR PROTEIN DNAA"/>
    <property type="match status" value="1"/>
</dbReference>
<dbReference type="GO" id="GO:0032297">
    <property type="term" value="P:negative regulation of DNA-templated DNA replication initiation"/>
    <property type="evidence" value="ECO:0007669"/>
    <property type="project" value="InterPro"/>
</dbReference>
<keyword evidence="4" id="KW-1185">Reference proteome</keyword>
<dbReference type="InterPro" id="IPR013317">
    <property type="entry name" value="DnaA_dom"/>
</dbReference>
<gene>
    <name evidence="3" type="ORF">AAV94_07425</name>
</gene>
<name>A0A0U1PZQ0_9BURK</name>
<evidence type="ECO:0000313" key="4">
    <source>
        <dbReference type="Proteomes" id="UP000050580"/>
    </source>
</evidence>
<dbReference type="OrthoDB" id="9784878at2"/>
<dbReference type="InterPro" id="IPR017788">
    <property type="entry name" value="Hda"/>
</dbReference>
<accession>A0A0U1PZQ0</accession>
<sequence length="261" mass="28366">MEQLVLDIGIVPEASFARFLPAGNEAALQALQQGVARQIAQASQPPSAQAANAPVYLWGGPGTGKTHLLQAVALAFEQQGLQVGWLRGRQPNCDDAASTSTPDTADDNWQSTWQAILLDDVQHFTPAQQRLAFKHFIDAAHPPDGRPRWVIAAGDAPPVDLALREDLRTRLGSGVSFALQALSDAQRLQVLQMQARERGLHLSAEVGHYLLTRYSRDLSSLTALLARLDTHALRAQRALTLPLLRQALQGESSHDHHDAQA</sequence>
<feature type="domain" description="AAA+ ATPase" evidence="2">
    <location>
        <begin position="51"/>
        <end position="173"/>
    </location>
</feature>
<dbReference type="GO" id="GO:0006270">
    <property type="term" value="P:DNA replication initiation"/>
    <property type="evidence" value="ECO:0007669"/>
    <property type="project" value="TreeGrafter"/>
</dbReference>
<dbReference type="NCBIfam" id="TIGR03420">
    <property type="entry name" value="DnaA_homol_Hda"/>
    <property type="match status" value="1"/>
</dbReference>
<dbReference type="InterPro" id="IPR003593">
    <property type="entry name" value="AAA+_ATPase"/>
</dbReference>
<dbReference type="RefSeq" id="WP_046741695.1">
    <property type="nucleotide sequence ID" value="NZ_LBNQ01000023.1"/>
</dbReference>
<evidence type="ECO:0000259" key="2">
    <source>
        <dbReference type="SMART" id="SM00382"/>
    </source>
</evidence>
<reference evidence="3 4" key="1">
    <citation type="submission" date="2015-05" db="EMBL/GenBank/DDBJ databases">
        <title>Draft genome sequence of Lampropedia sp. CT6, isolated from the microbial mat of a hot water spring, located at Manikaran, India.</title>
        <authorList>
            <person name="Tripathi C."/>
            <person name="Rani P."/>
            <person name="Mahato N.K."/>
            <person name="Lal R."/>
        </authorList>
    </citation>
    <scope>NUCLEOTIDE SEQUENCE [LARGE SCALE GENOMIC DNA]</scope>
    <source>
        <strain evidence="3 4">CT6</strain>
    </source>
</reference>
<evidence type="ECO:0000313" key="3">
    <source>
        <dbReference type="EMBL" id="KKW67993.1"/>
    </source>
</evidence>
<dbReference type="AlphaFoldDB" id="A0A0U1PZQ0"/>
<keyword evidence="1" id="KW-0235">DNA replication</keyword>
<dbReference type="InterPro" id="IPR055199">
    <property type="entry name" value="Hda_lid"/>
</dbReference>
<comment type="caution">
    <text evidence="3">The sequence shown here is derived from an EMBL/GenBank/DDBJ whole genome shotgun (WGS) entry which is preliminary data.</text>
</comment>
<dbReference type="Pfam" id="PF00308">
    <property type="entry name" value="Bac_DnaA"/>
    <property type="match status" value="1"/>
</dbReference>